<dbReference type="AlphaFoldDB" id="A0A2N0S6W6"/>
<gene>
    <name evidence="1" type="ORF">RhiirA1_453689</name>
</gene>
<dbReference type="EMBL" id="LLXH01000174">
    <property type="protein sequence ID" value="PKC71292.1"/>
    <property type="molecule type" value="Genomic_DNA"/>
</dbReference>
<sequence length="502" mass="57116">MCDTSVNENFPFEKIPQYEYFSENPKMEDFSLYDIVDEDYGGTDDDYDFLYCDEENDSNPYAHYIAQRLALEAYVNEFNDSLVQMYGTSFLGPEDFLAIPEGMFAIEDIEPHMRECQRRVERKVRMPEISEPEIYSHYTQDPVHIDNSSNNIPVPPSENDALSRGVFDGSVELVHLSEGEANKSIHEKPLNEMSSTNNDESYYFTCRDHLSDDRLCSLDFVEPNCDLLAPLDDNCSHLPQEKCESLFEPTASSDPNGKIVVGCTPEPKGTICYLCCESPYLSINPTHRKYRDVLYESSIGKGDATISPQLTIISSALNGVHVNFCNITCNTISIHSDKSILETPIFFFLNELCDSFRRYASSVFIFKNYMSWRSRGIVPKEYKGSKTVRKKLAYGIISFLSWLSMAISKKKYSPKALLSRNIKLLADLSTLCYRGNHDKLSCGDKSVLFEQSQTDIGEWFRMTDADEFVLQQRIAYTKQGGTLKEKIGGLHYPTNMGVFVSP</sequence>
<reference evidence="1 2" key="1">
    <citation type="submission" date="2017-10" db="EMBL/GenBank/DDBJ databases">
        <title>Extensive intraspecific genome diversity in a model arbuscular mycorrhizal fungus.</title>
        <authorList>
            <person name="Chen E.C.H."/>
            <person name="Morin E."/>
            <person name="Baudet D."/>
            <person name="Noel J."/>
            <person name="Ndikumana S."/>
            <person name="Charron P."/>
            <person name="St-Onge C."/>
            <person name="Giorgi J."/>
            <person name="Grigoriev I.V."/>
            <person name="Roux C."/>
            <person name="Martin F.M."/>
            <person name="Corradi N."/>
        </authorList>
    </citation>
    <scope>NUCLEOTIDE SEQUENCE [LARGE SCALE GENOMIC DNA]</scope>
    <source>
        <strain evidence="1 2">A1</strain>
    </source>
</reference>
<dbReference type="VEuPathDB" id="FungiDB:RhiirA1_453689"/>
<dbReference type="VEuPathDB" id="FungiDB:RhiirFUN_011347"/>
<organism evidence="1 2">
    <name type="scientific">Rhizophagus irregularis</name>
    <dbReference type="NCBI Taxonomy" id="588596"/>
    <lineage>
        <taxon>Eukaryota</taxon>
        <taxon>Fungi</taxon>
        <taxon>Fungi incertae sedis</taxon>
        <taxon>Mucoromycota</taxon>
        <taxon>Glomeromycotina</taxon>
        <taxon>Glomeromycetes</taxon>
        <taxon>Glomerales</taxon>
        <taxon>Glomeraceae</taxon>
        <taxon>Rhizophagus</taxon>
    </lineage>
</organism>
<evidence type="ECO:0000313" key="1">
    <source>
        <dbReference type="EMBL" id="PKC71292.1"/>
    </source>
</evidence>
<dbReference type="Proteomes" id="UP000232688">
    <property type="component" value="Unassembled WGS sequence"/>
</dbReference>
<name>A0A2N0S6W6_9GLOM</name>
<comment type="caution">
    <text evidence="1">The sequence shown here is derived from an EMBL/GenBank/DDBJ whole genome shotgun (WGS) entry which is preliminary data.</text>
</comment>
<reference evidence="1 2" key="2">
    <citation type="submission" date="2017-10" db="EMBL/GenBank/DDBJ databases">
        <title>Genome analyses suggest a sexual origin of heterokaryosis in a supposedly ancient asexual fungus.</title>
        <authorList>
            <person name="Corradi N."/>
            <person name="Sedzielewska K."/>
            <person name="Noel J."/>
            <person name="Charron P."/>
            <person name="Farinelli L."/>
            <person name="Marton T."/>
            <person name="Kruger M."/>
            <person name="Pelin A."/>
            <person name="Brachmann A."/>
            <person name="Corradi N."/>
        </authorList>
    </citation>
    <scope>NUCLEOTIDE SEQUENCE [LARGE SCALE GENOMIC DNA]</scope>
    <source>
        <strain evidence="1 2">A1</strain>
    </source>
</reference>
<proteinExistence type="predicted"/>
<evidence type="ECO:0000313" key="2">
    <source>
        <dbReference type="Proteomes" id="UP000232688"/>
    </source>
</evidence>
<accession>A0A2N0S6W6</accession>
<protein>
    <submittedName>
        <fullName evidence="1">Uncharacterized protein</fullName>
    </submittedName>
</protein>